<protein>
    <submittedName>
        <fullName evidence="1">Tripartite tricarboxylate transporter substrate binding protein</fullName>
    </submittedName>
</protein>
<keyword evidence="2" id="KW-1185">Reference proteome</keyword>
<accession>A0ACD3SQ77</accession>
<dbReference type="Proteomes" id="UP000004277">
    <property type="component" value="Unassembled WGS sequence"/>
</dbReference>
<organism evidence="1 2">
    <name type="scientific">Imbroritus primus</name>
    <dbReference type="NCBI Taxonomy" id="3058603"/>
    <lineage>
        <taxon>Bacteria</taxon>
        <taxon>Pseudomonadati</taxon>
        <taxon>Pseudomonadota</taxon>
        <taxon>Betaproteobacteria</taxon>
        <taxon>Burkholderiales</taxon>
        <taxon>Burkholderiaceae</taxon>
        <taxon>Imbroritus</taxon>
    </lineage>
</organism>
<gene>
    <name evidence="1" type="ORF">MW7_005860</name>
</gene>
<evidence type="ECO:0000313" key="1">
    <source>
        <dbReference type="EMBL" id="TMS58277.1"/>
    </source>
</evidence>
<evidence type="ECO:0000313" key="2">
    <source>
        <dbReference type="Proteomes" id="UP000004277"/>
    </source>
</evidence>
<dbReference type="EMBL" id="AKCV02000015">
    <property type="protein sequence ID" value="TMS58277.1"/>
    <property type="molecule type" value="Genomic_DNA"/>
</dbReference>
<name>A0ACD3SQ77_9BURK</name>
<proteinExistence type="predicted"/>
<comment type="caution">
    <text evidence="1">The sequence shown here is derived from an EMBL/GenBank/DDBJ whole genome shotgun (WGS) entry which is preliminary data.</text>
</comment>
<sequence>MQYRLRGLAWGVMLTLGMTAASEAAASPGYPDKPIRIVVPFPPGGITDQLAREVSHSLSKRLQQTVIVDNRPGAGGNIGAAAVARAPGDGYTLLFGTFGTLPVNKSLYEKPGYDPLKDFAPVAGVAYLPNVLLVHPDVPARNVAELIALAKKSPGQLTYGSFGNGSSAHLAGELFAHMAGISITHVPYKGSPASMTDLVGGRLTMMFDSIPTALPIAREGRARALAVTMAARSEQLPNVPTLAETVPGYELTAWFGVAAPASTPKSIVDRLNAEITASLKEPAFREKLTSQGAVPFPQTPAQFKTFINNQYEKWDKVIKKANIRLD</sequence>
<reference evidence="1" key="1">
    <citation type="submission" date="2019-05" db="EMBL/GenBank/DDBJ databases">
        <title>Revised genome assembly of Burkholderiaceae (previously Ralstonia) sp. PBA.</title>
        <authorList>
            <person name="Gan H.M."/>
        </authorList>
    </citation>
    <scope>NUCLEOTIDE SEQUENCE</scope>
    <source>
        <strain evidence="1">PBA</strain>
    </source>
</reference>